<dbReference type="Proteomes" id="UP000734854">
    <property type="component" value="Unassembled WGS sequence"/>
</dbReference>
<dbReference type="GO" id="GO:0032050">
    <property type="term" value="F:clathrin heavy chain binding"/>
    <property type="evidence" value="ECO:0007669"/>
    <property type="project" value="TreeGrafter"/>
</dbReference>
<dbReference type="PANTHER" id="PTHR22951">
    <property type="entry name" value="CLATHRIN ASSEMBLY PROTEIN"/>
    <property type="match status" value="1"/>
</dbReference>
<comment type="caution">
    <text evidence="2">The sequence shown here is derived from an EMBL/GenBank/DDBJ whole genome shotgun (WGS) entry which is preliminary data.</text>
</comment>
<dbReference type="SUPFAM" id="SSF89009">
    <property type="entry name" value="GAT-like domain"/>
    <property type="match status" value="1"/>
</dbReference>
<dbReference type="InterPro" id="IPR045192">
    <property type="entry name" value="AP180-like"/>
</dbReference>
<dbReference type="GO" id="GO:0072583">
    <property type="term" value="P:clathrin-dependent endocytosis"/>
    <property type="evidence" value="ECO:0007669"/>
    <property type="project" value="InterPro"/>
</dbReference>
<dbReference type="GO" id="GO:0030136">
    <property type="term" value="C:clathrin-coated vesicle"/>
    <property type="evidence" value="ECO:0007669"/>
    <property type="project" value="InterPro"/>
</dbReference>
<dbReference type="GO" id="GO:0005546">
    <property type="term" value="F:phosphatidylinositol-4,5-bisphosphate binding"/>
    <property type="evidence" value="ECO:0007669"/>
    <property type="project" value="TreeGrafter"/>
</dbReference>
<dbReference type="GO" id="GO:0048268">
    <property type="term" value="P:clathrin coat assembly"/>
    <property type="evidence" value="ECO:0007669"/>
    <property type="project" value="InterPro"/>
</dbReference>
<gene>
    <name evidence="2" type="ORF">ZIOFF_004222</name>
</gene>
<accession>A0A8J5LU21</accession>
<dbReference type="GO" id="GO:0000149">
    <property type="term" value="F:SNARE binding"/>
    <property type="evidence" value="ECO:0007669"/>
    <property type="project" value="TreeGrafter"/>
</dbReference>
<sequence length="173" mass="18816">MQILPYADGMEVELILEAMYCVVIEIFEVYSGICNGIARFLIGVRGSDSGNADERVKCRRETGIQILRRAAEHSAQLSSYFDHCRTLGVLNAADLPRVEGTPENDMDNLKVLMLGDAPTANAPAAEDEGKRAIAEPDSATAISGKRNYSTRRGILGIRCCSGQRGKVIVERIA</sequence>
<dbReference type="EMBL" id="JACMSC010000001">
    <property type="protein sequence ID" value="KAG6539069.1"/>
    <property type="molecule type" value="Genomic_DNA"/>
</dbReference>
<evidence type="ECO:0000313" key="2">
    <source>
        <dbReference type="EMBL" id="KAG6539069.1"/>
    </source>
</evidence>
<organism evidence="2 3">
    <name type="scientific">Zingiber officinale</name>
    <name type="common">Ginger</name>
    <name type="synonym">Amomum zingiber</name>
    <dbReference type="NCBI Taxonomy" id="94328"/>
    <lineage>
        <taxon>Eukaryota</taxon>
        <taxon>Viridiplantae</taxon>
        <taxon>Streptophyta</taxon>
        <taxon>Embryophyta</taxon>
        <taxon>Tracheophyta</taxon>
        <taxon>Spermatophyta</taxon>
        <taxon>Magnoliopsida</taxon>
        <taxon>Liliopsida</taxon>
        <taxon>Zingiberales</taxon>
        <taxon>Zingiberaceae</taxon>
        <taxon>Zingiber</taxon>
    </lineage>
</organism>
<dbReference type="PANTHER" id="PTHR22951:SF19">
    <property type="entry name" value="OS08G0467300 PROTEIN"/>
    <property type="match status" value="1"/>
</dbReference>
<dbReference type="AlphaFoldDB" id="A0A8J5LU21"/>
<reference evidence="2 3" key="1">
    <citation type="submission" date="2020-08" db="EMBL/GenBank/DDBJ databases">
        <title>Plant Genome Project.</title>
        <authorList>
            <person name="Zhang R.-G."/>
        </authorList>
    </citation>
    <scope>NUCLEOTIDE SEQUENCE [LARGE SCALE GENOMIC DNA]</scope>
    <source>
        <tissue evidence="2">Rhizome</tissue>
    </source>
</reference>
<dbReference type="GO" id="GO:0005545">
    <property type="term" value="F:1-phosphatidylinositol binding"/>
    <property type="evidence" value="ECO:0007669"/>
    <property type="project" value="InterPro"/>
</dbReference>
<name>A0A8J5LU21_ZINOF</name>
<keyword evidence="3" id="KW-1185">Reference proteome</keyword>
<dbReference type="GO" id="GO:0006900">
    <property type="term" value="P:vesicle budding from membrane"/>
    <property type="evidence" value="ECO:0007669"/>
    <property type="project" value="TreeGrafter"/>
</dbReference>
<dbReference type="InterPro" id="IPR014712">
    <property type="entry name" value="ANTH_dom_sf"/>
</dbReference>
<dbReference type="Pfam" id="PF07651">
    <property type="entry name" value="ANTH"/>
    <property type="match status" value="1"/>
</dbReference>
<feature type="domain" description="AP180 N-terminal homology (ANTH)" evidence="1">
    <location>
        <begin position="3"/>
        <end position="109"/>
    </location>
</feature>
<dbReference type="InterPro" id="IPR011417">
    <property type="entry name" value="ANTH_dom"/>
</dbReference>
<evidence type="ECO:0000259" key="1">
    <source>
        <dbReference type="Pfam" id="PF07651"/>
    </source>
</evidence>
<protein>
    <recommendedName>
        <fullName evidence="1">AP180 N-terminal homology (ANTH) domain-containing protein</fullName>
    </recommendedName>
</protein>
<proteinExistence type="predicted"/>
<evidence type="ECO:0000313" key="3">
    <source>
        <dbReference type="Proteomes" id="UP000734854"/>
    </source>
</evidence>
<dbReference type="Gene3D" id="1.20.58.150">
    <property type="entry name" value="ANTH domain"/>
    <property type="match status" value="1"/>
</dbReference>
<dbReference type="GO" id="GO:0005905">
    <property type="term" value="C:clathrin-coated pit"/>
    <property type="evidence" value="ECO:0007669"/>
    <property type="project" value="TreeGrafter"/>
</dbReference>